<feature type="transmembrane region" description="Helical" evidence="1">
    <location>
        <begin position="193"/>
        <end position="216"/>
    </location>
</feature>
<dbReference type="PANTHER" id="PTHR34300">
    <property type="entry name" value="QUEUOSINE PRECURSOR TRANSPORTER-RELATED"/>
    <property type="match status" value="1"/>
</dbReference>
<feature type="transmembrane region" description="Helical" evidence="1">
    <location>
        <begin position="168"/>
        <end position="187"/>
    </location>
</feature>
<keyword evidence="1" id="KW-0472">Membrane</keyword>
<dbReference type="NCBIfam" id="TIGR00697">
    <property type="entry name" value="queuosine precursor transporter"/>
    <property type="match status" value="1"/>
</dbReference>
<comment type="similarity">
    <text evidence="1">Belongs to the vitamin uptake transporter (VUT/ECF) (TC 2.A.88) family. Q precursor transporter subfamily.</text>
</comment>
<dbReference type="Proteomes" id="UP000280417">
    <property type="component" value="Unassembled WGS sequence"/>
</dbReference>
<accession>A0A662DDB8</accession>
<feature type="transmembrane region" description="Helical" evidence="1">
    <location>
        <begin position="6"/>
        <end position="25"/>
    </location>
</feature>
<keyword evidence="1" id="KW-0812">Transmembrane</keyword>
<evidence type="ECO:0000313" key="2">
    <source>
        <dbReference type="EMBL" id="RLE12507.1"/>
    </source>
</evidence>
<gene>
    <name evidence="2" type="ORF">DRJ04_06085</name>
</gene>
<feature type="transmembrane region" description="Helical" evidence="1">
    <location>
        <begin position="52"/>
        <end position="73"/>
    </location>
</feature>
<dbReference type="Pfam" id="PF02592">
    <property type="entry name" value="Vut_1"/>
    <property type="match status" value="1"/>
</dbReference>
<keyword evidence="1" id="KW-1003">Cell membrane</keyword>
<evidence type="ECO:0000256" key="1">
    <source>
        <dbReference type="HAMAP-Rule" id="MF_02088"/>
    </source>
</evidence>
<feature type="transmembrane region" description="Helical" evidence="1">
    <location>
        <begin position="30"/>
        <end position="46"/>
    </location>
</feature>
<proteinExistence type="inferred from homology"/>
<dbReference type="GO" id="GO:0005886">
    <property type="term" value="C:plasma membrane"/>
    <property type="evidence" value="ECO:0007669"/>
    <property type="project" value="UniProtKB-SubCell"/>
</dbReference>
<protein>
    <recommendedName>
        <fullName evidence="1">Probable queuosine precursor transporter</fullName>
        <shortName evidence="1">Q precursor transporter</shortName>
    </recommendedName>
</protein>
<dbReference type="HAMAP" id="MF_02088">
    <property type="entry name" value="Q_prec_transport"/>
    <property type="match status" value="1"/>
</dbReference>
<dbReference type="AlphaFoldDB" id="A0A662DDB8"/>
<organism evidence="2 3">
    <name type="scientific">Aerophobetes bacterium</name>
    <dbReference type="NCBI Taxonomy" id="2030807"/>
    <lineage>
        <taxon>Bacteria</taxon>
        <taxon>Candidatus Aerophobota</taxon>
    </lineage>
</organism>
<feature type="transmembrane region" description="Helical" evidence="1">
    <location>
        <begin position="124"/>
        <end position="147"/>
    </location>
</feature>
<dbReference type="EMBL" id="QMQA01000159">
    <property type="protein sequence ID" value="RLE12507.1"/>
    <property type="molecule type" value="Genomic_DNA"/>
</dbReference>
<comment type="caution">
    <text evidence="2">The sequence shown here is derived from an EMBL/GenBank/DDBJ whole genome shotgun (WGS) entry which is preliminary data.</text>
</comment>
<reference evidence="2 3" key="1">
    <citation type="submission" date="2018-06" db="EMBL/GenBank/DDBJ databases">
        <title>Extensive metabolic versatility and redundancy in microbially diverse, dynamic hydrothermal sediments.</title>
        <authorList>
            <person name="Dombrowski N."/>
            <person name="Teske A."/>
            <person name="Baker B.J."/>
        </authorList>
    </citation>
    <scope>NUCLEOTIDE SEQUENCE [LARGE SCALE GENOMIC DNA]</scope>
    <source>
        <strain evidence="2">B3_G15</strain>
    </source>
</reference>
<dbReference type="InterPro" id="IPR003744">
    <property type="entry name" value="YhhQ"/>
</dbReference>
<feature type="transmembrane region" description="Helical" evidence="1">
    <location>
        <begin position="85"/>
        <end position="104"/>
    </location>
</feature>
<comment type="subcellular location">
    <subcellularLocation>
        <location evidence="1">Cell membrane</location>
        <topology evidence="1">Multi-pass membrane protein</topology>
    </subcellularLocation>
</comment>
<sequence>MSNELLWFIFIVVDLSLSVVAFSIWGRYGLYVMIGVGTIICNIQVIKTVQLFGLVATLGNVVYASIFFNTDILSEIYGKKEARRAVWIGFFALISATVAMQFAVRFKPDISDIMQPHLKAIFNFMPRIVVASLSAYLISQHHDVWAFHFWKKITRGKWLWLRNNLSTMVSQLIDTTVFTFLAFWGVFPWPVFWQIFLTTYIFKWIIAAIDTPFLYFARWLFRRKRTPGCFSIRTS</sequence>
<dbReference type="GO" id="GO:0022857">
    <property type="term" value="F:transmembrane transporter activity"/>
    <property type="evidence" value="ECO:0007669"/>
    <property type="project" value="UniProtKB-UniRule"/>
</dbReference>
<evidence type="ECO:0000313" key="3">
    <source>
        <dbReference type="Proteomes" id="UP000280417"/>
    </source>
</evidence>
<name>A0A662DDB8_UNCAE</name>
<dbReference type="PANTHER" id="PTHR34300:SF2">
    <property type="entry name" value="QUEUOSINE PRECURSOR TRANSPORTER-RELATED"/>
    <property type="match status" value="1"/>
</dbReference>
<keyword evidence="1" id="KW-0813">Transport</keyword>
<keyword evidence="1" id="KW-1133">Transmembrane helix</keyword>
<comment type="function">
    <text evidence="1">Involved in the import of queuosine (Q) precursors, required for Q precursor salvage.</text>
</comment>